<feature type="domain" description="DinB-like" evidence="1">
    <location>
        <begin position="38"/>
        <end position="167"/>
    </location>
</feature>
<organism evidence="2 3">
    <name type="scientific">Tenacibaculum vairaonense</name>
    <dbReference type="NCBI Taxonomy" id="3137860"/>
    <lineage>
        <taxon>Bacteria</taxon>
        <taxon>Pseudomonadati</taxon>
        <taxon>Bacteroidota</taxon>
        <taxon>Flavobacteriia</taxon>
        <taxon>Flavobacteriales</taxon>
        <taxon>Flavobacteriaceae</taxon>
        <taxon>Tenacibaculum</taxon>
    </lineage>
</organism>
<evidence type="ECO:0000313" key="2">
    <source>
        <dbReference type="EMBL" id="CAL2107562.1"/>
    </source>
</evidence>
<keyword evidence="3" id="KW-1185">Reference proteome</keyword>
<dbReference type="Proteomes" id="UP001497602">
    <property type="component" value="Unassembled WGS sequence"/>
</dbReference>
<dbReference type="Gene3D" id="1.20.120.450">
    <property type="entry name" value="dinb family like domain"/>
    <property type="match status" value="1"/>
</dbReference>
<name>A0ABM9PP89_9FLAO</name>
<protein>
    <submittedName>
        <fullName evidence="2">DinB family protein</fullName>
    </submittedName>
</protein>
<comment type="caution">
    <text evidence="2">The sequence shown here is derived from an EMBL/GenBank/DDBJ whole genome shotgun (WGS) entry which is preliminary data.</text>
</comment>
<evidence type="ECO:0000313" key="3">
    <source>
        <dbReference type="Proteomes" id="UP001497602"/>
    </source>
</evidence>
<dbReference type="EMBL" id="CAXJRC010000041">
    <property type="protein sequence ID" value="CAL2107562.1"/>
    <property type="molecule type" value="Genomic_DNA"/>
</dbReference>
<dbReference type="InterPro" id="IPR034660">
    <property type="entry name" value="DinB/YfiT-like"/>
</dbReference>
<dbReference type="RefSeq" id="WP_348739186.1">
    <property type="nucleotide sequence ID" value="NZ_CAXJRC010000041.1"/>
</dbReference>
<dbReference type="Pfam" id="PF12867">
    <property type="entry name" value="DinB_2"/>
    <property type="match status" value="1"/>
</dbReference>
<gene>
    <name evidence="2" type="ORF">T190115A13A_40084</name>
</gene>
<proteinExistence type="predicted"/>
<dbReference type="InterPro" id="IPR024775">
    <property type="entry name" value="DinB-like"/>
</dbReference>
<dbReference type="SUPFAM" id="SSF109854">
    <property type="entry name" value="DinB/YfiT-like putative metalloenzymes"/>
    <property type="match status" value="1"/>
</dbReference>
<accession>A0ABM9PP89</accession>
<reference evidence="2 3" key="1">
    <citation type="submission" date="2024-05" db="EMBL/GenBank/DDBJ databases">
        <authorList>
            <person name="Duchaud E."/>
        </authorList>
    </citation>
    <scope>NUCLEOTIDE SEQUENCE [LARGE SCALE GENOMIC DNA]</scope>
    <source>
        <strain evidence="2">Ena-SAMPLE-TAB-13-05-2024-13:56:06:370-140305</strain>
    </source>
</reference>
<evidence type="ECO:0000259" key="1">
    <source>
        <dbReference type="Pfam" id="PF12867"/>
    </source>
</evidence>
<sequence>MTQQELTSAEFDSYYQRYIDKVDAKTSLINGFIEGKTNVIRFFNTIPKDKLLFKYKIDKWTIKEVFQHIIDTERIFMHRCFRIARRDTTSLSGFDQNIYIIPSRANEKSIESLLEEFTLNREHSINLLKSFTDEDLKFIGNSNGGKMSARAAAYTIIGHDIWHMEVIKDKYLTC</sequence>